<dbReference type="GO" id="GO:0042300">
    <property type="term" value="F:beta-amyrin synthase activity"/>
    <property type="evidence" value="ECO:0007669"/>
    <property type="project" value="TreeGrafter"/>
</dbReference>
<proteinExistence type="predicted"/>
<keyword evidence="2" id="KW-1185">Reference proteome</keyword>
<comment type="caution">
    <text evidence="1">The sequence shown here is derived from an EMBL/GenBank/DDBJ whole genome shotgun (WGS) entry which is preliminary data.</text>
</comment>
<dbReference type="PANTHER" id="PTHR11764">
    <property type="entry name" value="TERPENE CYCLASE/MUTASE FAMILY MEMBER"/>
    <property type="match status" value="1"/>
</dbReference>
<protein>
    <recommendedName>
        <fullName evidence="3">Squalene cyclase N-terminal domain-containing protein</fullName>
    </recommendedName>
</protein>
<reference evidence="2" key="1">
    <citation type="journal article" date="2020" name="Nat. Commun.">
        <title>Genome assembly of wild tea tree DASZ reveals pedigree and selection history of tea varieties.</title>
        <authorList>
            <person name="Zhang W."/>
            <person name="Zhang Y."/>
            <person name="Qiu H."/>
            <person name="Guo Y."/>
            <person name="Wan H."/>
            <person name="Zhang X."/>
            <person name="Scossa F."/>
            <person name="Alseekh S."/>
            <person name="Zhang Q."/>
            <person name="Wang P."/>
            <person name="Xu L."/>
            <person name="Schmidt M.H."/>
            <person name="Jia X."/>
            <person name="Li D."/>
            <person name="Zhu A."/>
            <person name="Guo F."/>
            <person name="Chen W."/>
            <person name="Ni D."/>
            <person name="Usadel B."/>
            <person name="Fernie A.R."/>
            <person name="Wen W."/>
        </authorList>
    </citation>
    <scope>NUCLEOTIDE SEQUENCE [LARGE SCALE GENOMIC DNA]</scope>
    <source>
        <strain evidence="2">cv. G240</strain>
    </source>
</reference>
<dbReference type="InterPro" id="IPR008930">
    <property type="entry name" value="Terpenoid_cyclase/PrenylTrfase"/>
</dbReference>
<evidence type="ECO:0008006" key="3">
    <source>
        <dbReference type="Google" id="ProtNLM"/>
    </source>
</evidence>
<dbReference type="EMBL" id="JACBKZ010000008">
    <property type="protein sequence ID" value="KAF5944610.1"/>
    <property type="molecule type" value="Genomic_DNA"/>
</dbReference>
<organism evidence="1 2">
    <name type="scientific">Camellia sinensis</name>
    <name type="common">Tea plant</name>
    <name type="synonym">Thea sinensis</name>
    <dbReference type="NCBI Taxonomy" id="4442"/>
    <lineage>
        <taxon>Eukaryota</taxon>
        <taxon>Viridiplantae</taxon>
        <taxon>Streptophyta</taxon>
        <taxon>Embryophyta</taxon>
        <taxon>Tracheophyta</taxon>
        <taxon>Spermatophyta</taxon>
        <taxon>Magnoliopsida</taxon>
        <taxon>eudicotyledons</taxon>
        <taxon>Gunneridae</taxon>
        <taxon>Pentapetalae</taxon>
        <taxon>asterids</taxon>
        <taxon>Ericales</taxon>
        <taxon>Theaceae</taxon>
        <taxon>Camellia</taxon>
    </lineage>
</organism>
<dbReference type="GO" id="GO:0016104">
    <property type="term" value="P:triterpenoid biosynthetic process"/>
    <property type="evidence" value="ECO:0007669"/>
    <property type="project" value="InterPro"/>
</dbReference>
<name>A0A7J7GVB2_CAMSI</name>
<dbReference type="Proteomes" id="UP000593564">
    <property type="component" value="Unassembled WGS sequence"/>
</dbReference>
<dbReference type="InterPro" id="IPR018333">
    <property type="entry name" value="Squalene_cyclase"/>
</dbReference>
<dbReference type="GO" id="GO:0005811">
    <property type="term" value="C:lipid droplet"/>
    <property type="evidence" value="ECO:0007669"/>
    <property type="project" value="InterPro"/>
</dbReference>
<sequence length="227" mass="27012">MNRQVATHWPQNSGFSLHFCHFTQSNSIHVQNAAKMWCYCRETYMPMSYLYGRKYHGPITDLVKSLRREIHTKPYEEIDWNKARHDGCKEDLYYHHTFIQDLLGISLQMMCWWAENPTGDEFKLHLARVPDYLWLAEDGMKIIIFLLEFWHCFGHSCNYSKNMLDEYGDSLRKEHFYIKESRIKDNPSGDFVSMYRHFTKGGWTFSDQDHGWAVSDCTAESLKVIKL</sequence>
<gene>
    <name evidence="1" type="ORF">HYC85_018687</name>
</gene>
<accession>A0A7J7GVB2</accession>
<evidence type="ECO:0000313" key="1">
    <source>
        <dbReference type="EMBL" id="KAF5944610.1"/>
    </source>
</evidence>
<dbReference type="SUPFAM" id="SSF48239">
    <property type="entry name" value="Terpenoid cyclases/Protein prenyltransferases"/>
    <property type="match status" value="2"/>
</dbReference>
<evidence type="ECO:0000313" key="2">
    <source>
        <dbReference type="Proteomes" id="UP000593564"/>
    </source>
</evidence>
<dbReference type="AlphaFoldDB" id="A0A7J7GVB2"/>
<dbReference type="PANTHER" id="PTHR11764:SF71">
    <property type="entry name" value="TERPENE CYCLASE_MUTASE FAMILY MEMBER"/>
    <property type="match status" value="1"/>
</dbReference>
<reference evidence="1 2" key="2">
    <citation type="submission" date="2020-07" db="EMBL/GenBank/DDBJ databases">
        <title>Genome assembly of wild tea tree DASZ reveals pedigree and selection history of tea varieties.</title>
        <authorList>
            <person name="Zhang W."/>
        </authorList>
    </citation>
    <scope>NUCLEOTIDE SEQUENCE [LARGE SCALE GENOMIC DNA]</scope>
    <source>
        <strain evidence="2">cv. G240</strain>
        <tissue evidence="1">Leaf</tissue>
    </source>
</reference>
<dbReference type="Gene3D" id="1.50.10.20">
    <property type="match status" value="2"/>
</dbReference>